<proteinExistence type="inferred from homology"/>
<comment type="pathway">
    <text evidence="2 8">Amino-acid biosynthesis; L-tryptophan biosynthesis; L-tryptophan from chorismate: step 3/5.</text>
</comment>
<dbReference type="Pfam" id="PF00697">
    <property type="entry name" value="PRAI"/>
    <property type="match status" value="1"/>
</dbReference>
<reference evidence="10 11" key="1">
    <citation type="submission" date="2007-10" db="EMBL/GenBank/DDBJ databases">
        <title>Complete sequence of Caldivirga maquilingensis IC-167.</title>
        <authorList>
            <consortium name="US DOE Joint Genome Institute"/>
            <person name="Copeland A."/>
            <person name="Lucas S."/>
            <person name="Lapidus A."/>
            <person name="Barry K."/>
            <person name="Glavina del Rio T."/>
            <person name="Dalin E."/>
            <person name="Tice H."/>
            <person name="Pitluck S."/>
            <person name="Saunders E."/>
            <person name="Brettin T."/>
            <person name="Bruce D."/>
            <person name="Detter J.C."/>
            <person name="Han C."/>
            <person name="Schmutz J."/>
            <person name="Larimer F."/>
            <person name="Land M."/>
            <person name="Hauser L."/>
            <person name="Kyrpides N."/>
            <person name="Ivanova N."/>
            <person name="Biddle J.F."/>
            <person name="Zhang Z."/>
            <person name="Fitz-Gibbon S.T."/>
            <person name="Lowe T.M."/>
            <person name="Saltikov C."/>
            <person name="House C.H."/>
            <person name="Richardson P."/>
        </authorList>
    </citation>
    <scope>NUCLEOTIDE SEQUENCE [LARGE SCALE GENOMIC DNA]</scope>
    <source>
        <strain evidence="11">ATCC 700844 / DSM 13496 / JCM 10307 / IC-167</strain>
    </source>
</reference>
<evidence type="ECO:0000256" key="7">
    <source>
        <dbReference type="ARBA" id="ARBA00023235"/>
    </source>
</evidence>
<dbReference type="HAMAP" id="MF_00135">
    <property type="entry name" value="PRAI"/>
    <property type="match status" value="1"/>
</dbReference>
<evidence type="ECO:0000313" key="10">
    <source>
        <dbReference type="EMBL" id="ABW01873.1"/>
    </source>
</evidence>
<dbReference type="Gene3D" id="3.20.20.70">
    <property type="entry name" value="Aldolase class I"/>
    <property type="match status" value="1"/>
</dbReference>
<accession>A8MDL7</accession>
<dbReference type="CDD" id="cd00405">
    <property type="entry name" value="PRAI"/>
    <property type="match status" value="1"/>
</dbReference>
<evidence type="ECO:0000256" key="5">
    <source>
        <dbReference type="ARBA" id="ARBA00022822"/>
    </source>
</evidence>
<evidence type="ECO:0000256" key="2">
    <source>
        <dbReference type="ARBA" id="ARBA00004664"/>
    </source>
</evidence>
<keyword evidence="5 8" id="KW-0822">Tryptophan biosynthesis</keyword>
<evidence type="ECO:0000256" key="6">
    <source>
        <dbReference type="ARBA" id="ARBA00023141"/>
    </source>
</evidence>
<evidence type="ECO:0000313" key="11">
    <source>
        <dbReference type="Proteomes" id="UP000001137"/>
    </source>
</evidence>
<dbReference type="OrthoDB" id="27513at2157"/>
<evidence type="ECO:0000259" key="9">
    <source>
        <dbReference type="Pfam" id="PF00697"/>
    </source>
</evidence>
<dbReference type="GO" id="GO:0004640">
    <property type="term" value="F:phosphoribosylanthranilate isomerase activity"/>
    <property type="evidence" value="ECO:0007669"/>
    <property type="project" value="UniProtKB-UniRule"/>
</dbReference>
<name>A8MDL7_CALMQ</name>
<dbReference type="PANTHER" id="PTHR42894">
    <property type="entry name" value="N-(5'-PHOSPHORIBOSYL)ANTHRANILATE ISOMERASE"/>
    <property type="match status" value="1"/>
</dbReference>
<dbReference type="RefSeq" id="WP_012186092.1">
    <property type="nucleotide sequence ID" value="NC_009954.1"/>
</dbReference>
<evidence type="ECO:0000256" key="8">
    <source>
        <dbReference type="HAMAP-Rule" id="MF_00135"/>
    </source>
</evidence>
<feature type="domain" description="N-(5'phosphoribosyl) anthranilate isomerase (PRAI)" evidence="9">
    <location>
        <begin position="5"/>
        <end position="205"/>
    </location>
</feature>
<dbReference type="PANTHER" id="PTHR42894:SF1">
    <property type="entry name" value="N-(5'-PHOSPHORIBOSYL)ANTHRANILATE ISOMERASE"/>
    <property type="match status" value="1"/>
</dbReference>
<evidence type="ECO:0000256" key="4">
    <source>
        <dbReference type="ARBA" id="ARBA00022605"/>
    </source>
</evidence>
<dbReference type="InterPro" id="IPR013785">
    <property type="entry name" value="Aldolase_TIM"/>
</dbReference>
<organism evidence="10 11">
    <name type="scientific">Caldivirga maquilingensis (strain ATCC 700844 / DSM 13496 / JCM 10307 / IC-167)</name>
    <dbReference type="NCBI Taxonomy" id="397948"/>
    <lineage>
        <taxon>Archaea</taxon>
        <taxon>Thermoproteota</taxon>
        <taxon>Thermoprotei</taxon>
        <taxon>Thermoproteales</taxon>
        <taxon>Thermoproteaceae</taxon>
        <taxon>Caldivirga</taxon>
    </lineage>
</organism>
<dbReference type="InterPro" id="IPR044643">
    <property type="entry name" value="TrpF_fam"/>
</dbReference>
<dbReference type="KEGG" id="cma:Cmaq_1044"/>
<dbReference type="EMBL" id="CP000852">
    <property type="protein sequence ID" value="ABW01873.1"/>
    <property type="molecule type" value="Genomic_DNA"/>
</dbReference>
<dbReference type="STRING" id="397948.Cmaq_1044"/>
<keyword evidence="6 8" id="KW-0057">Aromatic amino acid biosynthesis</keyword>
<dbReference type="InterPro" id="IPR011060">
    <property type="entry name" value="RibuloseP-bd_barrel"/>
</dbReference>
<sequence>MTLLKVCGLTRRIDVEFIDKHADYAGFIIHSDVKTQRLLSPNEARDLASTLSKAKPVAVVRGLGLRDAVELATGLGFPILQYHGVVNVDEYLSGQGNINLAPVIEYSDDSTVVKTIEEYLTMSNVEYILIDAPKAGYRLFEYGLKIPLSIIRRVVGLSRIGVAGGIGPGNVKFIIKYNPFLIDVNSGVESSPGVKDWRLIMEVVKVIKGEGAP</sequence>
<dbReference type="AlphaFoldDB" id="A8MDL7"/>
<dbReference type="SUPFAM" id="SSF51366">
    <property type="entry name" value="Ribulose-phoshate binding barrel"/>
    <property type="match status" value="1"/>
</dbReference>
<comment type="catalytic activity">
    <reaction evidence="1 8">
        <text>N-(5-phospho-beta-D-ribosyl)anthranilate = 1-(2-carboxyphenylamino)-1-deoxy-D-ribulose 5-phosphate</text>
        <dbReference type="Rhea" id="RHEA:21540"/>
        <dbReference type="ChEBI" id="CHEBI:18277"/>
        <dbReference type="ChEBI" id="CHEBI:58613"/>
        <dbReference type="EC" id="5.3.1.24"/>
    </reaction>
</comment>
<dbReference type="UniPathway" id="UPA00035">
    <property type="reaction ID" value="UER00042"/>
</dbReference>
<keyword evidence="7 8" id="KW-0413">Isomerase</keyword>
<comment type="similarity">
    <text evidence="3 8">Belongs to the TrpF family.</text>
</comment>
<dbReference type="eggNOG" id="arCOG01983">
    <property type="taxonomic scope" value="Archaea"/>
</dbReference>
<dbReference type="GeneID" id="5710180"/>
<evidence type="ECO:0000256" key="3">
    <source>
        <dbReference type="ARBA" id="ARBA00007571"/>
    </source>
</evidence>
<dbReference type="HOGENOM" id="CLU_076364_3_0_2"/>
<dbReference type="EC" id="5.3.1.24" evidence="8"/>
<dbReference type="InterPro" id="IPR001240">
    <property type="entry name" value="PRAI_dom"/>
</dbReference>
<protein>
    <recommendedName>
        <fullName evidence="8">N-(5'-phosphoribosyl)anthranilate isomerase</fullName>
        <shortName evidence="8">PRAI</shortName>
        <ecNumber evidence="8">5.3.1.24</ecNumber>
    </recommendedName>
</protein>
<dbReference type="Proteomes" id="UP000001137">
    <property type="component" value="Chromosome"/>
</dbReference>
<keyword evidence="4 8" id="KW-0028">Amino-acid biosynthesis</keyword>
<evidence type="ECO:0000256" key="1">
    <source>
        <dbReference type="ARBA" id="ARBA00001164"/>
    </source>
</evidence>
<gene>
    <name evidence="8" type="primary">trpF</name>
    <name evidence="10" type="ordered locus">Cmaq_1044</name>
</gene>
<keyword evidence="11" id="KW-1185">Reference proteome</keyword>
<dbReference type="GO" id="GO:0000162">
    <property type="term" value="P:L-tryptophan biosynthetic process"/>
    <property type="evidence" value="ECO:0007669"/>
    <property type="project" value="UniProtKB-UniRule"/>
</dbReference>